<keyword evidence="2" id="KW-1185">Reference proteome</keyword>
<dbReference type="EMBL" id="JACJVR010000005">
    <property type="protein sequence ID" value="MBB6690268.1"/>
    <property type="molecule type" value="Genomic_DNA"/>
</dbReference>
<gene>
    <name evidence="1" type="ORF">H7B90_02530</name>
</gene>
<name>A0A841TT46_9BACL</name>
<organism evidence="1 2">
    <name type="scientific">Cohnella xylanilytica</name>
    <dbReference type="NCBI Taxonomy" id="557555"/>
    <lineage>
        <taxon>Bacteria</taxon>
        <taxon>Bacillati</taxon>
        <taxon>Bacillota</taxon>
        <taxon>Bacilli</taxon>
        <taxon>Bacillales</taxon>
        <taxon>Paenibacillaceae</taxon>
        <taxon>Cohnella</taxon>
    </lineage>
</organism>
<comment type="caution">
    <text evidence="1">The sequence shown here is derived from an EMBL/GenBank/DDBJ whole genome shotgun (WGS) entry which is preliminary data.</text>
</comment>
<dbReference type="Proteomes" id="UP000553776">
    <property type="component" value="Unassembled WGS sequence"/>
</dbReference>
<accession>A0A841TT46</accession>
<dbReference type="AlphaFoldDB" id="A0A841TT46"/>
<dbReference type="InterPro" id="IPR050275">
    <property type="entry name" value="PGM_Phosphatase"/>
</dbReference>
<dbReference type="InterPro" id="IPR029033">
    <property type="entry name" value="His_PPase_superfam"/>
</dbReference>
<dbReference type="RefSeq" id="WP_185134287.1">
    <property type="nucleotide sequence ID" value="NZ_JACJVR010000005.1"/>
</dbReference>
<sequence length="186" mass="20961">MITIYLVRHCEAAGQEPEAPLTPQGEEASLRLASYFEKKSIESIVSSPYARAIATVRPLAEALGLEIEIDDRLKERVLSSAPLEDWVAKLEAVYADLDLRYEGGESSREAMARGISVLEKLRNRPESRFVLVTHGALLSLMLKHYQPEIGFREWSRLTNPDLFRLELGDAEARFERELLPSSFSKG</sequence>
<dbReference type="CDD" id="cd07067">
    <property type="entry name" value="HP_PGM_like"/>
    <property type="match status" value="1"/>
</dbReference>
<dbReference type="Pfam" id="PF00300">
    <property type="entry name" value="His_Phos_1"/>
    <property type="match status" value="1"/>
</dbReference>
<protein>
    <submittedName>
        <fullName evidence="1">Histidine phosphatase family protein</fullName>
    </submittedName>
</protein>
<dbReference type="SUPFAM" id="SSF53254">
    <property type="entry name" value="Phosphoglycerate mutase-like"/>
    <property type="match status" value="1"/>
</dbReference>
<evidence type="ECO:0000313" key="2">
    <source>
        <dbReference type="Proteomes" id="UP000553776"/>
    </source>
</evidence>
<dbReference type="PANTHER" id="PTHR48100">
    <property type="entry name" value="BROAD-SPECIFICITY PHOSPHATASE YOR283W-RELATED"/>
    <property type="match status" value="1"/>
</dbReference>
<dbReference type="SMART" id="SM00855">
    <property type="entry name" value="PGAM"/>
    <property type="match status" value="1"/>
</dbReference>
<proteinExistence type="predicted"/>
<dbReference type="GO" id="GO:0005737">
    <property type="term" value="C:cytoplasm"/>
    <property type="evidence" value="ECO:0007669"/>
    <property type="project" value="TreeGrafter"/>
</dbReference>
<dbReference type="Gene3D" id="3.40.50.1240">
    <property type="entry name" value="Phosphoglycerate mutase-like"/>
    <property type="match status" value="1"/>
</dbReference>
<evidence type="ECO:0000313" key="1">
    <source>
        <dbReference type="EMBL" id="MBB6690268.1"/>
    </source>
</evidence>
<dbReference type="GO" id="GO:0016791">
    <property type="term" value="F:phosphatase activity"/>
    <property type="evidence" value="ECO:0007669"/>
    <property type="project" value="TreeGrafter"/>
</dbReference>
<dbReference type="InterPro" id="IPR013078">
    <property type="entry name" value="His_Pase_superF_clade-1"/>
</dbReference>
<dbReference type="PANTHER" id="PTHR48100:SF1">
    <property type="entry name" value="HISTIDINE PHOSPHATASE FAMILY PROTEIN-RELATED"/>
    <property type="match status" value="1"/>
</dbReference>
<reference evidence="1 2" key="1">
    <citation type="submission" date="2020-08" db="EMBL/GenBank/DDBJ databases">
        <title>Cohnella phylogeny.</title>
        <authorList>
            <person name="Dunlap C."/>
        </authorList>
    </citation>
    <scope>NUCLEOTIDE SEQUENCE [LARGE SCALE GENOMIC DNA]</scope>
    <source>
        <strain evidence="1 2">DSM 25239</strain>
    </source>
</reference>